<dbReference type="EMBL" id="MWDB01000023">
    <property type="protein sequence ID" value="OQB41120.1"/>
    <property type="molecule type" value="Genomic_DNA"/>
</dbReference>
<gene>
    <name evidence="2" type="ORF">BWY04_01006</name>
</gene>
<proteinExistence type="predicted"/>
<accession>A0A1V5ZLI9</accession>
<keyword evidence="1" id="KW-1133">Transmembrane helix</keyword>
<evidence type="ECO:0000256" key="1">
    <source>
        <dbReference type="SAM" id="Phobius"/>
    </source>
</evidence>
<dbReference type="Proteomes" id="UP000485621">
    <property type="component" value="Unassembled WGS sequence"/>
</dbReference>
<comment type="caution">
    <text evidence="2">The sequence shown here is derived from an EMBL/GenBank/DDBJ whole genome shotgun (WGS) entry which is preliminary data.</text>
</comment>
<feature type="transmembrane region" description="Helical" evidence="1">
    <location>
        <begin position="12"/>
        <end position="33"/>
    </location>
</feature>
<protein>
    <submittedName>
        <fullName evidence="2">Uncharacterized protein</fullName>
    </submittedName>
</protein>
<dbReference type="AlphaFoldDB" id="A0A1V5ZLI9"/>
<reference evidence="2" key="1">
    <citation type="submission" date="2017-02" db="EMBL/GenBank/DDBJ databases">
        <title>Delving into the versatile metabolic prowess of the omnipresent phylum Bacteroidetes.</title>
        <authorList>
            <person name="Nobu M.K."/>
            <person name="Mei R."/>
            <person name="Narihiro T."/>
            <person name="Kuroda K."/>
            <person name="Liu W.-T."/>
        </authorList>
    </citation>
    <scope>NUCLEOTIDE SEQUENCE</scope>
    <source>
        <strain evidence="2">ADurb.Bin160</strain>
    </source>
</reference>
<keyword evidence="1" id="KW-0472">Membrane</keyword>
<keyword evidence="1" id="KW-0812">Transmembrane</keyword>
<sequence>MLFDQIRNTIIKFAVIGIIVSTIYVFVMIVLFVNSTIENTKTKMSEKLEYIEKAKNETVSTICDIYERVISSYNGEFAGVRHRQEKTKNGGVFVFVSTLKNENEVIIDDAINRLGQMAMIDGHDGLIVVNTEVGFDKLDYVRTKTKLITLDRIIKKYGIKNPKIVKNPTFDYITTRKWILFGEPQTSLVVSYDGGTTVLIN</sequence>
<name>A0A1V5ZLI9_9BACT</name>
<evidence type="ECO:0000313" key="2">
    <source>
        <dbReference type="EMBL" id="OQB41120.1"/>
    </source>
</evidence>
<organism evidence="2">
    <name type="scientific">candidate division CPR1 bacterium ADurb.Bin160</name>
    <dbReference type="NCBI Taxonomy" id="1852826"/>
    <lineage>
        <taxon>Bacteria</taxon>
        <taxon>candidate division CPR1</taxon>
    </lineage>
</organism>